<name>A0A678ZXD4_9CAUD</name>
<dbReference type="InterPro" id="IPR024401">
    <property type="entry name" value="WYL_prot"/>
</dbReference>
<evidence type="ECO:0000313" key="1">
    <source>
        <dbReference type="EMBL" id="AZV02193.1"/>
    </source>
</evidence>
<evidence type="ECO:0000313" key="2">
    <source>
        <dbReference type="Proteomes" id="UP000434907"/>
    </source>
</evidence>
<dbReference type="Pfam" id="PF10902">
    <property type="entry name" value="WYL_2"/>
    <property type="match status" value="1"/>
</dbReference>
<protein>
    <submittedName>
        <fullName evidence="1">Uncharacterized protein</fullName>
    </submittedName>
</protein>
<organism evidence="1 2">
    <name type="scientific">Pectobacterium phage Arno18</name>
    <dbReference type="NCBI Taxonomy" id="2500578"/>
    <lineage>
        <taxon>Viruses</taxon>
        <taxon>Duplodnaviria</taxon>
        <taxon>Heunggongvirae</taxon>
        <taxon>Uroviricota</taxon>
        <taxon>Caudoviricetes</taxon>
        <taxon>Andersonviridae</taxon>
        <taxon>Andersonviridae incertae sedis</taxon>
        <taxon>Arnovirus</taxon>
        <taxon>Arnovirus arno18</taxon>
    </lineage>
</organism>
<gene>
    <name evidence="1" type="ORF">Arno18_7</name>
</gene>
<sequence>MRQLIQTATLAEKATDIRQIIAAQDTGRVFTIVNVKQDGNLRTYRAMLKANVQTKGEKSTTAHKPNLLTVFEVDANEFRAINLETVLSLKIGTVDALFIDTETGSRIKDESIRKYIVSAASMATGSFAVVGKVLGI</sequence>
<dbReference type="Proteomes" id="UP000434907">
    <property type="component" value="Segment"/>
</dbReference>
<keyword evidence="2" id="KW-1185">Reference proteome</keyword>
<proteinExistence type="predicted"/>
<dbReference type="EMBL" id="MK290738">
    <property type="protein sequence ID" value="AZV02193.1"/>
    <property type="molecule type" value="Genomic_DNA"/>
</dbReference>
<accession>A0A678ZXD4</accession>
<reference evidence="1 2" key="1">
    <citation type="submission" date="2018-12" db="EMBL/GenBank/DDBJ databases">
        <authorList>
            <person name="Shneider M.M."/>
            <person name="Kabilov M.R."/>
            <person name="Miroshnikov K.A."/>
        </authorList>
    </citation>
    <scope>NUCLEOTIDE SEQUENCE [LARGE SCALE GENOMIC DNA]</scope>
</reference>